<dbReference type="AlphaFoldDB" id="A0A9Q1LZ66"/>
<evidence type="ECO:0000256" key="2">
    <source>
        <dbReference type="ARBA" id="ARBA00022692"/>
    </source>
</evidence>
<protein>
    <submittedName>
        <fullName evidence="7">Uncharacterized protein</fullName>
    </submittedName>
</protein>
<feature type="transmembrane region" description="Helical" evidence="6">
    <location>
        <begin position="6"/>
        <end position="28"/>
    </location>
</feature>
<evidence type="ECO:0000256" key="5">
    <source>
        <dbReference type="ARBA" id="ARBA00044504"/>
    </source>
</evidence>
<accession>A0A9Q1LZ66</accession>
<evidence type="ECO:0000313" key="8">
    <source>
        <dbReference type="Proteomes" id="UP001152561"/>
    </source>
</evidence>
<evidence type="ECO:0000256" key="4">
    <source>
        <dbReference type="ARBA" id="ARBA00023136"/>
    </source>
</evidence>
<reference evidence="8" key="1">
    <citation type="journal article" date="2023" name="Proc. Natl. Acad. Sci. U.S.A.">
        <title>Genomic and structural basis for evolution of tropane alkaloid biosynthesis.</title>
        <authorList>
            <person name="Wanga Y.-J."/>
            <person name="Taina T."/>
            <person name="Yua J.-Y."/>
            <person name="Lia J."/>
            <person name="Xua B."/>
            <person name="Chenc J."/>
            <person name="D'Auriad J.C."/>
            <person name="Huanga J.-P."/>
            <person name="Huanga S.-X."/>
        </authorList>
    </citation>
    <scope>NUCLEOTIDE SEQUENCE [LARGE SCALE GENOMIC DNA]</scope>
    <source>
        <strain evidence="8">cv. KIB-2019</strain>
    </source>
</reference>
<dbReference type="GO" id="GO:0022857">
    <property type="term" value="F:transmembrane transporter activity"/>
    <property type="evidence" value="ECO:0007669"/>
    <property type="project" value="InterPro"/>
</dbReference>
<evidence type="ECO:0000256" key="3">
    <source>
        <dbReference type="ARBA" id="ARBA00022989"/>
    </source>
</evidence>
<organism evidence="7 8">
    <name type="scientific">Anisodus acutangulus</name>
    <dbReference type="NCBI Taxonomy" id="402998"/>
    <lineage>
        <taxon>Eukaryota</taxon>
        <taxon>Viridiplantae</taxon>
        <taxon>Streptophyta</taxon>
        <taxon>Embryophyta</taxon>
        <taxon>Tracheophyta</taxon>
        <taxon>Spermatophyta</taxon>
        <taxon>Magnoliopsida</taxon>
        <taxon>eudicotyledons</taxon>
        <taxon>Gunneridae</taxon>
        <taxon>Pentapetalae</taxon>
        <taxon>asterids</taxon>
        <taxon>lamiids</taxon>
        <taxon>Solanales</taxon>
        <taxon>Solanaceae</taxon>
        <taxon>Solanoideae</taxon>
        <taxon>Hyoscyameae</taxon>
        <taxon>Anisodus</taxon>
    </lineage>
</organism>
<dbReference type="GO" id="GO:0016020">
    <property type="term" value="C:membrane"/>
    <property type="evidence" value="ECO:0007669"/>
    <property type="project" value="UniProtKB-SubCell"/>
</dbReference>
<gene>
    <name evidence="7" type="ORF">K7X08_021097</name>
</gene>
<comment type="subcellular location">
    <subcellularLocation>
        <location evidence="1">Membrane</location>
        <topology evidence="1">Multi-pass membrane protein</topology>
    </subcellularLocation>
</comment>
<name>A0A9Q1LZ66_9SOLA</name>
<comment type="similarity">
    <text evidence="5">Belongs to the major facilitator superfamily. Phosphate:H(+) symporter (TC 2.A.1.9) family.</text>
</comment>
<dbReference type="OrthoDB" id="8904098at2759"/>
<dbReference type="InterPro" id="IPR036259">
    <property type="entry name" value="MFS_trans_sf"/>
</dbReference>
<dbReference type="EMBL" id="JAJAGQ010000012">
    <property type="protein sequence ID" value="KAJ8547861.1"/>
    <property type="molecule type" value="Genomic_DNA"/>
</dbReference>
<evidence type="ECO:0000256" key="1">
    <source>
        <dbReference type="ARBA" id="ARBA00004141"/>
    </source>
</evidence>
<dbReference type="Pfam" id="PF00854">
    <property type="entry name" value="PTR2"/>
    <property type="match status" value="1"/>
</dbReference>
<keyword evidence="4 6" id="KW-0472">Membrane</keyword>
<keyword evidence="8" id="KW-1185">Reference proteome</keyword>
<dbReference type="Gene3D" id="1.20.1250.20">
    <property type="entry name" value="MFS general substrate transporter like domains"/>
    <property type="match status" value="1"/>
</dbReference>
<evidence type="ECO:0000256" key="6">
    <source>
        <dbReference type="SAM" id="Phobius"/>
    </source>
</evidence>
<comment type="caution">
    <text evidence="7">The sequence shown here is derived from an EMBL/GenBank/DDBJ whole genome shotgun (WGS) entry which is preliminary data.</text>
</comment>
<sequence>MGWQCGFGIATLAIFLSIPIFLAGSPFYRNKIPSGSPLTTISKVLIAALLNSCASRNSSTAIASMG</sequence>
<dbReference type="InterPro" id="IPR000109">
    <property type="entry name" value="POT_fam"/>
</dbReference>
<keyword evidence="2 6" id="KW-0812">Transmembrane</keyword>
<proteinExistence type="inferred from homology"/>
<dbReference type="Proteomes" id="UP001152561">
    <property type="component" value="Unassembled WGS sequence"/>
</dbReference>
<keyword evidence="3 6" id="KW-1133">Transmembrane helix</keyword>
<evidence type="ECO:0000313" key="7">
    <source>
        <dbReference type="EMBL" id="KAJ8547861.1"/>
    </source>
</evidence>